<dbReference type="Gramene" id="Kaladp1117s0010.1.v1.1">
    <property type="protein sequence ID" value="Kaladp1117s0010.1.v1.1"/>
    <property type="gene ID" value="Kaladp1117s0010.v1.1"/>
</dbReference>
<evidence type="ECO:0000256" key="5">
    <source>
        <dbReference type="ARBA" id="ARBA00023136"/>
    </source>
</evidence>
<dbReference type="InterPro" id="IPR037185">
    <property type="entry name" value="EmrE-like"/>
</dbReference>
<dbReference type="EnsemblPlants" id="Kaladp1117s0010.1.v1.1">
    <property type="protein sequence ID" value="Kaladp1117s0010.1.v1.1"/>
    <property type="gene ID" value="Kaladp1117s0010.v1.1"/>
</dbReference>
<dbReference type="AlphaFoldDB" id="A0A7N0VK93"/>
<evidence type="ECO:0000259" key="7">
    <source>
        <dbReference type="Pfam" id="PF00892"/>
    </source>
</evidence>
<dbReference type="OMA" id="NTESNTH"/>
<evidence type="ECO:0000256" key="3">
    <source>
        <dbReference type="ARBA" id="ARBA00022692"/>
    </source>
</evidence>
<proteinExistence type="inferred from homology"/>
<dbReference type="SUPFAM" id="SSF103481">
    <property type="entry name" value="Multidrug resistance efflux transporter EmrE"/>
    <property type="match status" value="1"/>
</dbReference>
<keyword evidence="4 6" id="KW-1133">Transmembrane helix</keyword>
<dbReference type="Pfam" id="PF00892">
    <property type="entry name" value="EamA"/>
    <property type="match status" value="1"/>
</dbReference>
<feature type="transmembrane region" description="Helical" evidence="6">
    <location>
        <begin position="41"/>
        <end position="61"/>
    </location>
</feature>
<dbReference type="GO" id="GO:0022857">
    <property type="term" value="F:transmembrane transporter activity"/>
    <property type="evidence" value="ECO:0007669"/>
    <property type="project" value="InterPro"/>
</dbReference>
<sequence>MTLIFYKGVEFDSWKTRIDLMKIVRRRGRSSASVQLHPSNHLLRVVLGALSCVSCGLWLIIQTKMSERYPCQYSCTALVSVMTAVQATLFALCTERDWRGLVSGMMISVITWCVRMRGPFFVSVFNPLMLVMVALASSLLLNERLNVGSVAGAVLIVAGLYIVLWGKGKEMKWLNQLVSTAHKASNSMETEDHQD</sequence>
<dbReference type="InterPro" id="IPR000620">
    <property type="entry name" value="EamA_dom"/>
</dbReference>
<evidence type="ECO:0000256" key="2">
    <source>
        <dbReference type="ARBA" id="ARBA00007635"/>
    </source>
</evidence>
<feature type="transmembrane region" description="Helical" evidence="6">
    <location>
        <begin position="121"/>
        <end position="141"/>
    </location>
</feature>
<evidence type="ECO:0000313" key="8">
    <source>
        <dbReference type="EnsemblPlants" id="Kaladp1117s0010.1.v1.1"/>
    </source>
</evidence>
<keyword evidence="5 6" id="KW-0472">Membrane</keyword>
<dbReference type="Proteomes" id="UP000594263">
    <property type="component" value="Unplaced"/>
</dbReference>
<organism evidence="8 9">
    <name type="scientific">Kalanchoe fedtschenkoi</name>
    <name type="common">Lavender scallops</name>
    <name type="synonym">South American air plant</name>
    <dbReference type="NCBI Taxonomy" id="63787"/>
    <lineage>
        <taxon>Eukaryota</taxon>
        <taxon>Viridiplantae</taxon>
        <taxon>Streptophyta</taxon>
        <taxon>Embryophyta</taxon>
        <taxon>Tracheophyta</taxon>
        <taxon>Spermatophyta</taxon>
        <taxon>Magnoliopsida</taxon>
        <taxon>eudicotyledons</taxon>
        <taxon>Gunneridae</taxon>
        <taxon>Pentapetalae</taxon>
        <taxon>Saxifragales</taxon>
        <taxon>Crassulaceae</taxon>
        <taxon>Kalanchoe</taxon>
    </lineage>
</organism>
<keyword evidence="9" id="KW-1185">Reference proteome</keyword>
<protein>
    <recommendedName>
        <fullName evidence="6">WAT1-related protein</fullName>
    </recommendedName>
</protein>
<comment type="similarity">
    <text evidence="2 6">Belongs to the drug/metabolite transporter (DMT) superfamily. Plant drug/metabolite exporter (P-DME) (TC 2.A.7.4) family.</text>
</comment>
<feature type="transmembrane region" description="Helical" evidence="6">
    <location>
        <begin position="147"/>
        <end position="166"/>
    </location>
</feature>
<evidence type="ECO:0000256" key="6">
    <source>
        <dbReference type="RuleBase" id="RU363077"/>
    </source>
</evidence>
<evidence type="ECO:0000256" key="1">
    <source>
        <dbReference type="ARBA" id="ARBA00004141"/>
    </source>
</evidence>
<name>A0A7N0VK93_KALFE</name>
<comment type="subcellular location">
    <subcellularLocation>
        <location evidence="1 6">Membrane</location>
        <topology evidence="1 6">Multi-pass membrane protein</topology>
    </subcellularLocation>
</comment>
<evidence type="ECO:0000256" key="4">
    <source>
        <dbReference type="ARBA" id="ARBA00022989"/>
    </source>
</evidence>
<reference evidence="8" key="1">
    <citation type="submission" date="2021-01" db="UniProtKB">
        <authorList>
            <consortium name="EnsemblPlants"/>
        </authorList>
    </citation>
    <scope>IDENTIFICATION</scope>
</reference>
<comment type="caution">
    <text evidence="6">Lacks conserved residue(s) required for the propagation of feature annotation.</text>
</comment>
<dbReference type="PANTHER" id="PTHR31218">
    <property type="entry name" value="WAT1-RELATED PROTEIN"/>
    <property type="match status" value="1"/>
</dbReference>
<feature type="domain" description="EamA" evidence="7">
    <location>
        <begin position="45"/>
        <end position="164"/>
    </location>
</feature>
<accession>A0A7N0VK93</accession>
<dbReference type="InterPro" id="IPR030184">
    <property type="entry name" value="WAT1-related"/>
</dbReference>
<evidence type="ECO:0000313" key="9">
    <source>
        <dbReference type="Proteomes" id="UP000594263"/>
    </source>
</evidence>
<keyword evidence="3 6" id="KW-0812">Transmembrane</keyword>
<dbReference type="GO" id="GO:0016020">
    <property type="term" value="C:membrane"/>
    <property type="evidence" value="ECO:0007669"/>
    <property type="project" value="UniProtKB-SubCell"/>
</dbReference>